<dbReference type="InterPro" id="IPR003728">
    <property type="entry name" value="Ribosome_maturation_RimP"/>
</dbReference>
<comment type="caution">
    <text evidence="7">The sequence shown here is derived from an EMBL/GenBank/DDBJ whole genome shotgun (WGS) entry which is preliminary data.</text>
</comment>
<evidence type="ECO:0000256" key="4">
    <source>
        <dbReference type="SAM" id="MobiDB-lite"/>
    </source>
</evidence>
<comment type="subcellular location">
    <subcellularLocation>
        <location evidence="3">Cytoplasm</location>
    </subcellularLocation>
</comment>
<dbReference type="InterPro" id="IPR028989">
    <property type="entry name" value="RimP_N"/>
</dbReference>
<keyword evidence="1 3" id="KW-0963">Cytoplasm</keyword>
<organism evidence="7 8">
    <name type="scientific">Sinomonas flava</name>
    <dbReference type="NCBI Taxonomy" id="496857"/>
    <lineage>
        <taxon>Bacteria</taxon>
        <taxon>Bacillati</taxon>
        <taxon>Actinomycetota</taxon>
        <taxon>Actinomycetes</taxon>
        <taxon>Micrococcales</taxon>
        <taxon>Micrococcaceae</taxon>
        <taxon>Sinomonas</taxon>
    </lineage>
</organism>
<dbReference type="CDD" id="cd01734">
    <property type="entry name" value="YlxS_C"/>
    <property type="match status" value="1"/>
</dbReference>
<evidence type="ECO:0000259" key="6">
    <source>
        <dbReference type="Pfam" id="PF17384"/>
    </source>
</evidence>
<dbReference type="Pfam" id="PF02576">
    <property type="entry name" value="RimP_N"/>
    <property type="match status" value="1"/>
</dbReference>
<dbReference type="NCBIfam" id="NF000930">
    <property type="entry name" value="PRK00092.2-2"/>
    <property type="match status" value="1"/>
</dbReference>
<dbReference type="Pfam" id="PF17384">
    <property type="entry name" value="DUF150_C"/>
    <property type="match status" value="1"/>
</dbReference>
<dbReference type="InterPro" id="IPR035956">
    <property type="entry name" value="RimP_N_sf"/>
</dbReference>
<keyword evidence="2 3" id="KW-0690">Ribosome biogenesis</keyword>
<evidence type="ECO:0000259" key="5">
    <source>
        <dbReference type="Pfam" id="PF02576"/>
    </source>
</evidence>
<feature type="compositionally biased region" description="Pro residues" evidence="4">
    <location>
        <begin position="1"/>
        <end position="10"/>
    </location>
</feature>
<dbReference type="SUPFAM" id="SSF74942">
    <property type="entry name" value="YhbC-like, C-terminal domain"/>
    <property type="match status" value="1"/>
</dbReference>
<accession>A0ABN3BV04</accession>
<comment type="function">
    <text evidence="3">Required for maturation of 30S ribosomal subunits.</text>
</comment>
<evidence type="ECO:0000256" key="1">
    <source>
        <dbReference type="ARBA" id="ARBA00022490"/>
    </source>
</evidence>
<feature type="region of interest" description="Disordered" evidence="4">
    <location>
        <begin position="1"/>
        <end position="27"/>
    </location>
</feature>
<dbReference type="PANTHER" id="PTHR33867">
    <property type="entry name" value="RIBOSOME MATURATION FACTOR RIMP"/>
    <property type="match status" value="1"/>
</dbReference>
<evidence type="ECO:0000256" key="3">
    <source>
        <dbReference type="HAMAP-Rule" id="MF_01077"/>
    </source>
</evidence>
<evidence type="ECO:0000313" key="7">
    <source>
        <dbReference type="EMBL" id="GAA2200706.1"/>
    </source>
</evidence>
<dbReference type="RefSeq" id="WP_344299768.1">
    <property type="nucleotide sequence ID" value="NZ_BAAAQW010000005.1"/>
</dbReference>
<feature type="domain" description="Ribosome maturation factor RimP N-terminal" evidence="5">
    <location>
        <begin position="32"/>
        <end position="107"/>
    </location>
</feature>
<dbReference type="EMBL" id="BAAAQW010000005">
    <property type="protein sequence ID" value="GAA2200706.1"/>
    <property type="molecule type" value="Genomic_DNA"/>
</dbReference>
<gene>
    <name evidence="3 7" type="primary">rimP</name>
    <name evidence="7" type="ORF">GCM10009849_22300</name>
</gene>
<dbReference type="Gene3D" id="3.30.300.70">
    <property type="entry name" value="RimP-like superfamily, N-terminal"/>
    <property type="match status" value="1"/>
</dbReference>
<name>A0ABN3BV04_9MICC</name>
<comment type="similarity">
    <text evidence="3">Belongs to the RimP family.</text>
</comment>
<dbReference type="Proteomes" id="UP001500432">
    <property type="component" value="Unassembled WGS sequence"/>
</dbReference>
<dbReference type="InterPro" id="IPR028998">
    <property type="entry name" value="RimP_C"/>
</dbReference>
<feature type="region of interest" description="Disordered" evidence="4">
    <location>
        <begin position="187"/>
        <end position="209"/>
    </location>
</feature>
<dbReference type="SUPFAM" id="SSF75420">
    <property type="entry name" value="YhbC-like, N-terminal domain"/>
    <property type="match status" value="1"/>
</dbReference>
<proteinExistence type="inferred from homology"/>
<feature type="domain" description="Ribosome maturation factor RimP C-terminal" evidence="6">
    <location>
        <begin position="111"/>
        <end position="183"/>
    </location>
</feature>
<dbReference type="HAMAP" id="MF_01077">
    <property type="entry name" value="RimP"/>
    <property type="match status" value="1"/>
</dbReference>
<sequence>MSEPDLPSPGIPTQAEPVPHASGEESRLRELLEPSVLGRRLVLEGVSVKTAGKRRTVQVVVDLPDDETGGVSLDTIAEVSRELSELLDADPDSGTRPYDLEVSSPGVSRPLTEPRHWRRARGRLVKVNVIGGENVTGRLTEVADDGIVVVPDLPAKKGVKPKPGEPVRLPFEQIRSGKVEIEFSHLDDAAAPGADGAADHADTENAEEA</sequence>
<feature type="region of interest" description="Disordered" evidence="4">
    <location>
        <begin position="88"/>
        <end position="112"/>
    </location>
</feature>
<dbReference type="InterPro" id="IPR036847">
    <property type="entry name" value="RimP_C_sf"/>
</dbReference>
<evidence type="ECO:0000313" key="8">
    <source>
        <dbReference type="Proteomes" id="UP001500432"/>
    </source>
</evidence>
<keyword evidence="8" id="KW-1185">Reference proteome</keyword>
<evidence type="ECO:0000256" key="2">
    <source>
        <dbReference type="ARBA" id="ARBA00022517"/>
    </source>
</evidence>
<protein>
    <recommendedName>
        <fullName evidence="3">Ribosome maturation factor RimP</fullName>
    </recommendedName>
</protein>
<reference evidence="7 8" key="1">
    <citation type="journal article" date="2019" name="Int. J. Syst. Evol. Microbiol.">
        <title>The Global Catalogue of Microorganisms (GCM) 10K type strain sequencing project: providing services to taxonomists for standard genome sequencing and annotation.</title>
        <authorList>
            <consortium name="The Broad Institute Genomics Platform"/>
            <consortium name="The Broad Institute Genome Sequencing Center for Infectious Disease"/>
            <person name="Wu L."/>
            <person name="Ma J."/>
        </authorList>
    </citation>
    <scope>NUCLEOTIDE SEQUENCE [LARGE SCALE GENOMIC DNA]</scope>
    <source>
        <strain evidence="7 8">JCM 16034</strain>
    </source>
</reference>
<dbReference type="PANTHER" id="PTHR33867:SF1">
    <property type="entry name" value="RIBOSOME MATURATION FACTOR RIMP"/>
    <property type="match status" value="1"/>
</dbReference>